<evidence type="ECO:0000259" key="3">
    <source>
        <dbReference type="Pfam" id="PF00924"/>
    </source>
</evidence>
<sequence>MKKLRHARPVIIFILLCITLQKSFAQHNLSPEDSIRKAQIRDSIALKQQADTAVSKIASKIETYTFTISRSSNYFKRRMDTTKIAAGIPSIEKSLTFFKNRLDKNDAEMNLRNLNTFTIMLQEIGSKLADWQKSLADYSDQIVKSNQEVKKIVNDGTLKLSIPDTSLSRQVQNVLRKAHNLDSVQQQAITRINLMKNKVSISNLLISDMMSDLNFRTTSFKTAMWGKEEEPLYSIRPSDYKQSLWDVITSTFTRSIRVFNIYVAGSWDTRSINLLVLFAFLSWCWFNYRRVKKYADAEKILGPLHFLNHSVIISCLTAFLCVGPFMYPNPPMVYMHVNEVIRLLLITYLLMPFFTPSAKTNWIIMSILWLFFALDDLFLESAFGERFWLIIGSTGVVLTCVKMLREKEDMFVRLDESPVKKSITILTFSFAALSIIFNLTGRVTLAKIFGITAVQSFIFTFTLKAFSTIILEAVYLQSKSLRESRFSEFLVYDELKTKLRRALWIITGILFLIAFTKSLTMYDSLFKFIDWFFNKTRSIGNMQFSFMSIAIFVFVIWISSIISQFINFFFGSKLNDNTNKRSNIGSVMLLVRLAVWALGFMIAIAAAGIPLDKISIMIGALGVGIGFGLQNIVNNLVSGIILAFERPIQVGDYIEIDGRAGTVKEIGVRSSKISNADGADIIVPNGDMLSKHLINWTLHNRNKRMEIVIGIAYEADVRKAQEIIENVLKNNSKVMQSPASSVLLNNFGNSSVDFKINFWSYDLSDAGTLRSNIMIEIFEQFAKAGIEIPYPKQDVYIKGIEGGKL</sequence>
<keyword evidence="6" id="KW-1185">Reference proteome</keyword>
<comment type="caution">
    <text evidence="5">The sequence shown here is derived from an EMBL/GenBank/DDBJ whole genome shotgun (WGS) entry which is preliminary data.</text>
</comment>
<gene>
    <name evidence="5" type="ORF">KTO63_14905</name>
</gene>
<keyword evidence="1" id="KW-0812">Transmembrane</keyword>
<keyword evidence="2" id="KW-0732">Signal</keyword>
<protein>
    <submittedName>
        <fullName evidence="5">Mechanosensitive ion channel</fullName>
    </submittedName>
</protein>
<feature type="transmembrane region" description="Helical" evidence="1">
    <location>
        <begin position="502"/>
        <end position="522"/>
    </location>
</feature>
<dbReference type="Pfam" id="PF21082">
    <property type="entry name" value="MS_channel_3rd"/>
    <property type="match status" value="1"/>
</dbReference>
<name>A0A9E2S9L3_9BACT</name>
<feature type="transmembrane region" description="Helical" evidence="1">
    <location>
        <begin position="615"/>
        <end position="637"/>
    </location>
</feature>
<dbReference type="PROSITE" id="PS01246">
    <property type="entry name" value="UPF0003"/>
    <property type="match status" value="1"/>
</dbReference>
<dbReference type="Proteomes" id="UP000812270">
    <property type="component" value="Unassembled WGS sequence"/>
</dbReference>
<feature type="transmembrane region" description="Helical" evidence="1">
    <location>
        <begin position="300"/>
        <end position="327"/>
    </location>
</feature>
<dbReference type="GO" id="GO:0016020">
    <property type="term" value="C:membrane"/>
    <property type="evidence" value="ECO:0007669"/>
    <property type="project" value="InterPro"/>
</dbReference>
<feature type="domain" description="Mechanosensitive ion channel MscS C-terminal" evidence="4">
    <location>
        <begin position="706"/>
        <end position="788"/>
    </location>
</feature>
<feature type="chain" id="PRO_5039617071" evidence="2">
    <location>
        <begin position="26"/>
        <end position="805"/>
    </location>
</feature>
<evidence type="ECO:0000259" key="4">
    <source>
        <dbReference type="Pfam" id="PF21082"/>
    </source>
</evidence>
<evidence type="ECO:0000313" key="6">
    <source>
        <dbReference type="Proteomes" id="UP000812270"/>
    </source>
</evidence>
<keyword evidence="1" id="KW-0472">Membrane</keyword>
<keyword evidence="1" id="KW-1133">Transmembrane helix</keyword>
<accession>A0A9E2S9L3</accession>
<dbReference type="AlphaFoldDB" id="A0A9E2S9L3"/>
<feature type="domain" description="Mechanosensitive ion channel MscS" evidence="3">
    <location>
        <begin position="631"/>
        <end position="697"/>
    </location>
</feature>
<dbReference type="PANTHER" id="PTHR30347:SF1">
    <property type="entry name" value="MECHANOSENSITIVE CHANNEL MSCK"/>
    <property type="match status" value="1"/>
</dbReference>
<feature type="signal peptide" evidence="2">
    <location>
        <begin position="1"/>
        <end position="25"/>
    </location>
</feature>
<dbReference type="GO" id="GO:0055085">
    <property type="term" value="P:transmembrane transport"/>
    <property type="evidence" value="ECO:0007669"/>
    <property type="project" value="InterPro"/>
</dbReference>
<feature type="transmembrane region" description="Helical" evidence="1">
    <location>
        <begin position="457"/>
        <end position="476"/>
    </location>
</feature>
<dbReference type="Pfam" id="PF00924">
    <property type="entry name" value="MS_channel_2nd"/>
    <property type="match status" value="1"/>
</dbReference>
<feature type="transmembrane region" description="Helical" evidence="1">
    <location>
        <begin position="387"/>
        <end position="404"/>
    </location>
</feature>
<dbReference type="InterPro" id="IPR049278">
    <property type="entry name" value="MS_channel_C"/>
</dbReference>
<feature type="transmembrane region" description="Helical" evidence="1">
    <location>
        <begin position="589"/>
        <end position="609"/>
    </location>
</feature>
<feature type="transmembrane region" description="Helical" evidence="1">
    <location>
        <begin position="333"/>
        <end position="350"/>
    </location>
</feature>
<dbReference type="RefSeq" id="WP_217792130.1">
    <property type="nucleotide sequence ID" value="NZ_JAHSPG010000012.1"/>
</dbReference>
<reference evidence="5" key="1">
    <citation type="submission" date="2021-06" db="EMBL/GenBank/DDBJ databases">
        <authorList>
            <person name="Huq M.A."/>
        </authorList>
    </citation>
    <scope>NUCLEOTIDE SEQUENCE</scope>
    <source>
        <strain evidence="5">MAH-26</strain>
    </source>
</reference>
<proteinExistence type="predicted"/>
<organism evidence="5 6">
    <name type="scientific">Pinibacter aurantiacus</name>
    <dbReference type="NCBI Taxonomy" id="2851599"/>
    <lineage>
        <taxon>Bacteria</taxon>
        <taxon>Pseudomonadati</taxon>
        <taxon>Bacteroidota</taxon>
        <taxon>Chitinophagia</taxon>
        <taxon>Chitinophagales</taxon>
        <taxon>Chitinophagaceae</taxon>
        <taxon>Pinibacter</taxon>
    </lineage>
</organism>
<dbReference type="EMBL" id="JAHSPG010000012">
    <property type="protein sequence ID" value="MBV4358451.1"/>
    <property type="molecule type" value="Genomic_DNA"/>
</dbReference>
<feature type="transmembrane region" description="Helical" evidence="1">
    <location>
        <begin position="362"/>
        <end position="381"/>
    </location>
</feature>
<evidence type="ECO:0000256" key="1">
    <source>
        <dbReference type="SAM" id="Phobius"/>
    </source>
</evidence>
<dbReference type="PANTHER" id="PTHR30347">
    <property type="entry name" value="POTASSIUM CHANNEL RELATED"/>
    <property type="match status" value="1"/>
</dbReference>
<dbReference type="InterPro" id="IPR052702">
    <property type="entry name" value="MscS-like_channel"/>
</dbReference>
<feature type="transmembrane region" description="Helical" evidence="1">
    <location>
        <begin position="542"/>
        <end position="569"/>
    </location>
</feature>
<dbReference type="InterPro" id="IPR006686">
    <property type="entry name" value="MscS_channel_CS"/>
</dbReference>
<feature type="transmembrane region" description="Helical" evidence="1">
    <location>
        <begin position="425"/>
        <end position="445"/>
    </location>
</feature>
<feature type="transmembrane region" description="Helical" evidence="1">
    <location>
        <begin position="271"/>
        <end position="288"/>
    </location>
</feature>
<evidence type="ECO:0000313" key="5">
    <source>
        <dbReference type="EMBL" id="MBV4358451.1"/>
    </source>
</evidence>
<evidence type="ECO:0000256" key="2">
    <source>
        <dbReference type="SAM" id="SignalP"/>
    </source>
</evidence>
<dbReference type="InterPro" id="IPR006685">
    <property type="entry name" value="MscS_channel_2nd"/>
</dbReference>